<dbReference type="RefSeq" id="WP_047854371.1">
    <property type="nucleotide sequence ID" value="NZ_CP011509.1"/>
</dbReference>
<keyword evidence="4" id="KW-1185">Reference proteome</keyword>
<dbReference type="KEGG" id="age:AA314_00841"/>
<gene>
    <name evidence="1" type="ORF">AA314_00841</name>
    <name evidence="2" type="ORF">ATI61_106589</name>
</gene>
<dbReference type="Proteomes" id="UP000256345">
    <property type="component" value="Unassembled WGS sequence"/>
</dbReference>
<reference evidence="2 4" key="2">
    <citation type="submission" date="2018-08" db="EMBL/GenBank/DDBJ databases">
        <title>Genomic Encyclopedia of Archaeal and Bacterial Type Strains, Phase II (KMG-II): from individual species to whole genera.</title>
        <authorList>
            <person name="Goeker M."/>
        </authorList>
    </citation>
    <scope>NUCLEOTIDE SEQUENCE [LARGE SCALE GENOMIC DNA]</scope>
    <source>
        <strain evidence="2 4">DSM 2261</strain>
    </source>
</reference>
<evidence type="ECO:0000313" key="1">
    <source>
        <dbReference type="EMBL" id="AKI99214.1"/>
    </source>
</evidence>
<dbReference type="EMBL" id="QUMU01000006">
    <property type="protein sequence ID" value="REG31119.1"/>
    <property type="molecule type" value="Genomic_DNA"/>
</dbReference>
<organism evidence="1 3">
    <name type="scientific">Archangium gephyra</name>
    <dbReference type="NCBI Taxonomy" id="48"/>
    <lineage>
        <taxon>Bacteria</taxon>
        <taxon>Pseudomonadati</taxon>
        <taxon>Myxococcota</taxon>
        <taxon>Myxococcia</taxon>
        <taxon>Myxococcales</taxon>
        <taxon>Cystobacterineae</taxon>
        <taxon>Archangiaceae</taxon>
        <taxon>Archangium</taxon>
    </lineage>
</organism>
<evidence type="ECO:0000313" key="4">
    <source>
        <dbReference type="Proteomes" id="UP000256345"/>
    </source>
</evidence>
<accession>A0AAC8Q1D8</accession>
<name>A0AAC8Q1D8_9BACT</name>
<reference evidence="1 3" key="1">
    <citation type="submission" date="2015-05" db="EMBL/GenBank/DDBJ databases">
        <title>Genome assembly of Archangium gephyra DSM 2261.</title>
        <authorList>
            <person name="Sharma G."/>
            <person name="Subramanian S."/>
        </authorList>
    </citation>
    <scope>NUCLEOTIDE SEQUENCE [LARGE SCALE GENOMIC DNA]</scope>
    <source>
        <strain evidence="1 3">DSM 2261</strain>
    </source>
</reference>
<dbReference type="EMBL" id="CP011509">
    <property type="protein sequence ID" value="AKI99214.1"/>
    <property type="molecule type" value="Genomic_DNA"/>
</dbReference>
<evidence type="ECO:0000313" key="2">
    <source>
        <dbReference type="EMBL" id="REG31119.1"/>
    </source>
</evidence>
<sequence>MPETPLYDVGFYEDEDGSSPVFRWITKELSPAQRRSVTAALEELVAYMGPDVVRTDFGKNLGGGVIELRIRQSEEQVLKRVGKAPKQLHPEDEGEDILLRVFFHPHGQKKALVLHGYDKGQNPSKKHQQRQIALAEERLALFKQREKAKARKQPTAAKPQERK</sequence>
<proteinExistence type="predicted"/>
<dbReference type="AlphaFoldDB" id="A0AAC8Q1D8"/>
<dbReference type="Proteomes" id="UP000035579">
    <property type="component" value="Chromosome"/>
</dbReference>
<protein>
    <submittedName>
        <fullName evidence="1">Uncharacterized protein</fullName>
    </submittedName>
</protein>
<evidence type="ECO:0000313" key="3">
    <source>
        <dbReference type="Proteomes" id="UP000035579"/>
    </source>
</evidence>